<evidence type="ECO:0000313" key="3">
    <source>
        <dbReference type="Proteomes" id="UP000837857"/>
    </source>
</evidence>
<feature type="compositionally biased region" description="Basic residues" evidence="1">
    <location>
        <begin position="139"/>
        <end position="149"/>
    </location>
</feature>
<feature type="region of interest" description="Disordered" evidence="1">
    <location>
        <begin position="1"/>
        <end position="44"/>
    </location>
</feature>
<reference evidence="2" key="1">
    <citation type="submission" date="2022-03" db="EMBL/GenBank/DDBJ databases">
        <authorList>
            <person name="Martin H S."/>
        </authorList>
    </citation>
    <scope>NUCLEOTIDE SEQUENCE</scope>
</reference>
<dbReference type="InterPro" id="IPR026680">
    <property type="entry name" value="CCDC137"/>
</dbReference>
<accession>A0ABN8HR00</accession>
<feature type="compositionally biased region" description="Basic and acidic residues" evidence="1">
    <location>
        <begin position="62"/>
        <end position="79"/>
    </location>
</feature>
<evidence type="ECO:0008006" key="4">
    <source>
        <dbReference type="Google" id="ProtNLM"/>
    </source>
</evidence>
<organism evidence="2 3">
    <name type="scientific">Iphiclides podalirius</name>
    <name type="common">scarce swallowtail</name>
    <dbReference type="NCBI Taxonomy" id="110791"/>
    <lineage>
        <taxon>Eukaryota</taxon>
        <taxon>Metazoa</taxon>
        <taxon>Ecdysozoa</taxon>
        <taxon>Arthropoda</taxon>
        <taxon>Hexapoda</taxon>
        <taxon>Insecta</taxon>
        <taxon>Pterygota</taxon>
        <taxon>Neoptera</taxon>
        <taxon>Endopterygota</taxon>
        <taxon>Lepidoptera</taxon>
        <taxon>Glossata</taxon>
        <taxon>Ditrysia</taxon>
        <taxon>Papilionoidea</taxon>
        <taxon>Papilionidae</taxon>
        <taxon>Papilioninae</taxon>
        <taxon>Iphiclides</taxon>
    </lineage>
</organism>
<feature type="compositionally biased region" description="Basic residues" evidence="1">
    <location>
        <begin position="1"/>
        <end position="12"/>
    </location>
</feature>
<feature type="region of interest" description="Disordered" evidence="1">
    <location>
        <begin position="116"/>
        <end position="162"/>
    </location>
</feature>
<feature type="non-terminal residue" evidence="2">
    <location>
        <position position="282"/>
    </location>
</feature>
<keyword evidence="3" id="KW-1185">Reference proteome</keyword>
<name>A0ABN8HR00_9NEOP</name>
<dbReference type="PANTHER" id="PTHR21838">
    <property type="entry name" value="COILED-COIL DOMAIN-CONTAINING PROTEIN 137"/>
    <property type="match status" value="1"/>
</dbReference>
<feature type="region of interest" description="Disordered" evidence="1">
    <location>
        <begin position="203"/>
        <end position="251"/>
    </location>
</feature>
<protein>
    <recommendedName>
        <fullName evidence="4">Coiled-coil domain-containing protein 137</fullName>
    </recommendedName>
</protein>
<proteinExistence type="predicted"/>
<dbReference type="Proteomes" id="UP000837857">
    <property type="component" value="Chromosome 10"/>
</dbReference>
<dbReference type="EMBL" id="OW152822">
    <property type="protein sequence ID" value="CAH2036888.1"/>
    <property type="molecule type" value="Genomic_DNA"/>
</dbReference>
<evidence type="ECO:0000256" key="1">
    <source>
        <dbReference type="SAM" id="MobiDB-lite"/>
    </source>
</evidence>
<feature type="region of interest" description="Disordered" evidence="1">
    <location>
        <begin position="58"/>
        <end position="100"/>
    </location>
</feature>
<gene>
    <name evidence="2" type="ORF">IPOD504_LOCUS920</name>
</gene>
<dbReference type="PANTHER" id="PTHR21838:SF2">
    <property type="entry name" value="COILED-COIL DOMAIN-CONTAINING PROTEIN 137"/>
    <property type="match status" value="1"/>
</dbReference>
<sequence>MGRKIPAKKHRGVKDPLVQQARRLQGLKGKINAPPKDPDEQPVPRSLTRLFAFQDRYTAKTNESKKKINQQKAKDRDNISLKNENPIAKLQKLPGESGRGFSLRINSAIKTLHNPTLQEDYPEDMETEDIKGEQMAWQRARRKRKQKKKVTTENDEETAPKLSRVQKLALKKKAKREKALEGWADGVDGVRYERVSFGEVAHAPPSLPVLPRHAKQNQGAPRPGRKQLLLSSLLSGNPRPAKQVLPPAELQRRERARLEAVAAYRALRKSAKKPTTSLKQKS</sequence>
<evidence type="ECO:0000313" key="2">
    <source>
        <dbReference type="EMBL" id="CAH2036888.1"/>
    </source>
</evidence>